<gene>
    <name evidence="1" type="ORF">EUA07_01505</name>
</gene>
<keyword evidence="2" id="KW-1185">Reference proteome</keyword>
<evidence type="ECO:0000313" key="2">
    <source>
        <dbReference type="Proteomes" id="UP000293291"/>
    </source>
</evidence>
<accession>A0A4Q2SJA5</accession>
<sequence length="172" mass="18492">MAADWVGNLVTGAVGIAGVAGTYWTGRASRDAAVAQAREQREHALQDRLYAERREAYVGYLEAVQGARHALTQIRGLPTSPENGTEANELRAAALAEVSLRRTQLRLAGPPRVRDFANQLHGHLADVLGKAARGEENAVNTRLIDALLAAMKEDLGFELASADRQVLGDIRG</sequence>
<comment type="caution">
    <text evidence="1">The sequence shown here is derived from an EMBL/GenBank/DDBJ whole genome shotgun (WGS) entry which is preliminary data.</text>
</comment>
<name>A0A4Q2SJA5_9ACTN</name>
<dbReference type="AlphaFoldDB" id="A0A4Q2SJA5"/>
<dbReference type="RefSeq" id="WP_129453216.1">
    <property type="nucleotide sequence ID" value="NZ_JACXYX010000003.1"/>
</dbReference>
<dbReference type="Proteomes" id="UP000293291">
    <property type="component" value="Unassembled WGS sequence"/>
</dbReference>
<dbReference type="EMBL" id="SDWU01000001">
    <property type="protein sequence ID" value="RYC05193.1"/>
    <property type="molecule type" value="Genomic_DNA"/>
</dbReference>
<evidence type="ECO:0000313" key="1">
    <source>
        <dbReference type="EMBL" id="RYC05193.1"/>
    </source>
</evidence>
<organism evidence="1 2">
    <name type="scientific">Nocardioides ganghwensis</name>
    <dbReference type="NCBI Taxonomy" id="252230"/>
    <lineage>
        <taxon>Bacteria</taxon>
        <taxon>Bacillati</taxon>
        <taxon>Actinomycetota</taxon>
        <taxon>Actinomycetes</taxon>
        <taxon>Propionibacteriales</taxon>
        <taxon>Nocardioidaceae</taxon>
        <taxon>Nocardioides</taxon>
    </lineage>
</organism>
<proteinExistence type="predicted"/>
<protein>
    <submittedName>
        <fullName evidence="1">Uncharacterized protein</fullName>
    </submittedName>
</protein>
<reference evidence="1 2" key="1">
    <citation type="submission" date="2019-01" db="EMBL/GenBank/DDBJ databases">
        <title>Novel species of Nocardioides.</title>
        <authorList>
            <person name="Liu Q."/>
            <person name="Xin Y.-H."/>
        </authorList>
    </citation>
    <scope>NUCLEOTIDE SEQUENCE [LARGE SCALE GENOMIC DNA]</scope>
    <source>
        <strain evidence="1 2">CGMCC 4.6875</strain>
    </source>
</reference>